<evidence type="ECO:0008006" key="3">
    <source>
        <dbReference type="Google" id="ProtNLM"/>
    </source>
</evidence>
<reference evidence="1 2" key="3">
    <citation type="submission" date="2008-05" db="EMBL/GenBank/DDBJ databases">
        <authorList>
            <person name="Fulton L."/>
            <person name="Clifton S."/>
            <person name="Fulton B."/>
            <person name="Xu J."/>
            <person name="Minx P."/>
            <person name="Pepin K.H."/>
            <person name="Johnson M."/>
            <person name="Thiruvilangam P."/>
            <person name="Bhonagiri V."/>
            <person name="Nash W.E."/>
            <person name="Mardis E.R."/>
            <person name="Wilson R.K."/>
        </authorList>
    </citation>
    <scope>NUCLEOTIDE SEQUENCE [LARGE SCALE GENOMIC DNA]</scope>
    <source>
        <strain evidence="1 2">ATCC 25827</strain>
    </source>
</reference>
<name>A0AA86YVN5_PROST</name>
<protein>
    <recommendedName>
        <fullName evidence="3">LexA repressor DNA-binding domain-containing protein</fullName>
    </recommendedName>
</protein>
<reference evidence="2" key="1">
    <citation type="submission" date="2008-04" db="EMBL/GenBank/DDBJ databases">
        <title>Draft genome sequence of Providencia stuartii (ATCC 25827).</title>
        <authorList>
            <person name="Sudarsanam P."/>
            <person name="Ley R."/>
            <person name="Guruge J."/>
            <person name="Turnbaugh P.J."/>
            <person name="Mahowald M."/>
            <person name="Liep D."/>
            <person name="Gordon J."/>
        </authorList>
    </citation>
    <scope>NUCLEOTIDE SEQUENCE [LARGE SCALE GENOMIC DNA]</scope>
    <source>
        <strain evidence="2">ATCC 25827</strain>
    </source>
</reference>
<dbReference type="AlphaFoldDB" id="A0AA86YVN5"/>
<evidence type="ECO:0000313" key="2">
    <source>
        <dbReference type="Proteomes" id="UP000004506"/>
    </source>
</evidence>
<dbReference type="InterPro" id="IPR036388">
    <property type="entry name" value="WH-like_DNA-bd_sf"/>
</dbReference>
<gene>
    <name evidence="1" type="ORF">PROSTU_04852</name>
</gene>
<accession>A0AA86YVN5</accession>
<dbReference type="InterPro" id="IPR036390">
    <property type="entry name" value="WH_DNA-bd_sf"/>
</dbReference>
<dbReference type="Proteomes" id="UP000004506">
    <property type="component" value="Unassembled WGS sequence"/>
</dbReference>
<evidence type="ECO:0000313" key="1">
    <source>
        <dbReference type="EMBL" id="EDU57237.1"/>
    </source>
</evidence>
<organism evidence="1 2">
    <name type="scientific">Providencia stuartii ATCC 25827</name>
    <dbReference type="NCBI Taxonomy" id="471874"/>
    <lineage>
        <taxon>Bacteria</taxon>
        <taxon>Pseudomonadati</taxon>
        <taxon>Pseudomonadota</taxon>
        <taxon>Gammaproteobacteria</taxon>
        <taxon>Enterobacterales</taxon>
        <taxon>Morganellaceae</taxon>
        <taxon>Providencia</taxon>
    </lineage>
</organism>
<dbReference type="EMBL" id="ABJD02000119">
    <property type="protein sequence ID" value="EDU57237.1"/>
    <property type="molecule type" value="Genomic_DNA"/>
</dbReference>
<sequence>MVKYIKEDGAPPTYDEIGKALGYSKGLVAHRVRLLAKRDKSVVFPTLCISRKS</sequence>
<proteinExistence type="predicted"/>
<dbReference type="SUPFAM" id="SSF46785">
    <property type="entry name" value="Winged helix' DNA-binding domain"/>
    <property type="match status" value="1"/>
</dbReference>
<comment type="caution">
    <text evidence="1">The sequence shown here is derived from an EMBL/GenBank/DDBJ whole genome shotgun (WGS) entry which is preliminary data.</text>
</comment>
<dbReference type="Gene3D" id="1.10.10.10">
    <property type="entry name" value="Winged helix-like DNA-binding domain superfamily/Winged helix DNA-binding domain"/>
    <property type="match status" value="1"/>
</dbReference>
<reference evidence="2" key="2">
    <citation type="submission" date="2008-04" db="EMBL/GenBank/DDBJ databases">
        <title>Draft genome sequence of Providencia stuartii(ATCC 25827).</title>
        <authorList>
            <person name="Sudarsanam P."/>
            <person name="Ley R."/>
            <person name="Guruge J."/>
            <person name="Turnbaugh P.J."/>
            <person name="Mahowald M."/>
            <person name="Liep D."/>
            <person name="Gordon J."/>
        </authorList>
    </citation>
    <scope>NUCLEOTIDE SEQUENCE [LARGE SCALE GENOMIC DNA]</scope>
    <source>
        <strain evidence="2">ATCC 25827</strain>
    </source>
</reference>